<keyword evidence="3" id="KW-0804">Transcription</keyword>
<comment type="caution">
    <text evidence="5">The sequence shown here is derived from an EMBL/GenBank/DDBJ whole genome shotgun (WGS) entry which is preliminary data.</text>
</comment>
<keyword evidence="6" id="KW-1185">Reference proteome</keyword>
<dbReference type="SUPFAM" id="SSF46785">
    <property type="entry name" value="Winged helix' DNA-binding domain"/>
    <property type="match status" value="1"/>
</dbReference>
<dbReference type="InterPro" id="IPR036388">
    <property type="entry name" value="WH-like_DNA-bd_sf"/>
</dbReference>
<reference evidence="5 6" key="1">
    <citation type="journal article" date="2021" name="Sci. Rep.">
        <title>The distribution of antibiotic resistance genes in chicken gut microbiota commensals.</title>
        <authorList>
            <person name="Juricova H."/>
            <person name="Matiasovicova J."/>
            <person name="Kubasova T."/>
            <person name="Cejkova D."/>
            <person name="Rychlik I."/>
        </authorList>
    </citation>
    <scope>NUCLEOTIDE SEQUENCE [LARGE SCALE GENOMIC DNA]</scope>
    <source>
        <strain evidence="5 6">An425</strain>
    </source>
</reference>
<dbReference type="Gene3D" id="1.10.10.10">
    <property type="entry name" value="Winged helix-like DNA-binding domain superfamily/Winged helix DNA-binding domain"/>
    <property type="match status" value="1"/>
</dbReference>
<name>A0ABS2FZ68_FUSMR</name>
<dbReference type="InterPro" id="IPR023187">
    <property type="entry name" value="Tscrpt_reg_MarR-type_CS"/>
</dbReference>
<dbReference type="EMBL" id="JACJLT010000010">
    <property type="protein sequence ID" value="MBM6874434.1"/>
    <property type="molecule type" value="Genomic_DNA"/>
</dbReference>
<dbReference type="PANTHER" id="PTHR42756">
    <property type="entry name" value="TRANSCRIPTIONAL REGULATOR, MARR"/>
    <property type="match status" value="1"/>
</dbReference>
<dbReference type="InterPro" id="IPR000835">
    <property type="entry name" value="HTH_MarR-typ"/>
</dbReference>
<feature type="domain" description="HTH marR-type" evidence="4">
    <location>
        <begin position="1"/>
        <end position="134"/>
    </location>
</feature>
<proteinExistence type="predicted"/>
<evidence type="ECO:0000259" key="4">
    <source>
        <dbReference type="PROSITE" id="PS50995"/>
    </source>
</evidence>
<accession>A0ABS2FZ68</accession>
<dbReference type="SMART" id="SM00347">
    <property type="entry name" value="HTH_MARR"/>
    <property type="match status" value="1"/>
</dbReference>
<dbReference type="RefSeq" id="WP_204715656.1">
    <property type="nucleotide sequence ID" value="NZ_JACJLT010000010.1"/>
</dbReference>
<sequence length="146" mass="17134">MELSYHYLLLLNHSIYQKKMYEAIENLKLSIGQPKVFDFLKDHDGCIQKEIAVGCQIEPASVTSILLTMEKRGFIERRSINENRRSHYVFLTEEGKRIANLVREAMLKVEEQVLENFTIEEKELLIKLLKKANYNLLGDTFIKEEI</sequence>
<gene>
    <name evidence="5" type="ORF">H6A04_01940</name>
</gene>
<evidence type="ECO:0000256" key="1">
    <source>
        <dbReference type="ARBA" id="ARBA00023015"/>
    </source>
</evidence>
<dbReference type="InterPro" id="IPR036390">
    <property type="entry name" value="WH_DNA-bd_sf"/>
</dbReference>
<dbReference type="PROSITE" id="PS01117">
    <property type="entry name" value="HTH_MARR_1"/>
    <property type="match status" value="1"/>
</dbReference>
<evidence type="ECO:0000256" key="3">
    <source>
        <dbReference type="ARBA" id="ARBA00023163"/>
    </source>
</evidence>
<evidence type="ECO:0000256" key="2">
    <source>
        <dbReference type="ARBA" id="ARBA00023125"/>
    </source>
</evidence>
<dbReference type="Proteomes" id="UP000728968">
    <property type="component" value="Unassembled WGS sequence"/>
</dbReference>
<organism evidence="5 6">
    <name type="scientific">Fusobacterium mortiferum</name>
    <dbReference type="NCBI Taxonomy" id="850"/>
    <lineage>
        <taxon>Bacteria</taxon>
        <taxon>Fusobacteriati</taxon>
        <taxon>Fusobacteriota</taxon>
        <taxon>Fusobacteriia</taxon>
        <taxon>Fusobacteriales</taxon>
        <taxon>Fusobacteriaceae</taxon>
        <taxon>Fusobacterium</taxon>
    </lineage>
</organism>
<dbReference type="PANTHER" id="PTHR42756:SF1">
    <property type="entry name" value="TRANSCRIPTIONAL REPRESSOR OF EMRAB OPERON"/>
    <property type="match status" value="1"/>
</dbReference>
<keyword evidence="2" id="KW-0238">DNA-binding</keyword>
<protein>
    <submittedName>
        <fullName evidence="5">MarR family transcriptional regulator</fullName>
    </submittedName>
</protein>
<evidence type="ECO:0000313" key="6">
    <source>
        <dbReference type="Proteomes" id="UP000728968"/>
    </source>
</evidence>
<dbReference type="PRINTS" id="PR00598">
    <property type="entry name" value="HTHMARR"/>
</dbReference>
<dbReference type="PROSITE" id="PS50995">
    <property type="entry name" value="HTH_MARR_2"/>
    <property type="match status" value="1"/>
</dbReference>
<dbReference type="Pfam" id="PF01047">
    <property type="entry name" value="MarR"/>
    <property type="match status" value="1"/>
</dbReference>
<keyword evidence="1" id="KW-0805">Transcription regulation</keyword>
<evidence type="ECO:0000313" key="5">
    <source>
        <dbReference type="EMBL" id="MBM6874434.1"/>
    </source>
</evidence>